<name>A0AA93B938_9BACT</name>
<dbReference type="Proteomes" id="UP000261187">
    <property type="component" value="Unassembled WGS sequence"/>
</dbReference>
<dbReference type="AlphaFoldDB" id="A0AA93B938"/>
<accession>A0AA93B938</accession>
<protein>
    <submittedName>
        <fullName evidence="1">Uncharacterized protein</fullName>
    </submittedName>
</protein>
<gene>
    <name evidence="1" type="ORF">DXC61_03460</name>
</gene>
<proteinExistence type="predicted"/>
<reference evidence="1 2" key="1">
    <citation type="submission" date="2018-08" db="EMBL/GenBank/DDBJ databases">
        <title>A genome reference for cultivated species of the human gut microbiota.</title>
        <authorList>
            <person name="Zou Y."/>
            <person name="Xue W."/>
            <person name="Luo G."/>
        </authorList>
    </citation>
    <scope>NUCLEOTIDE SEQUENCE [LARGE SCALE GENOMIC DNA]</scope>
    <source>
        <strain evidence="1 2">TF06-40</strain>
    </source>
</reference>
<organism evidence="1 2">
    <name type="scientific">Segatella copri</name>
    <dbReference type="NCBI Taxonomy" id="165179"/>
    <lineage>
        <taxon>Bacteria</taxon>
        <taxon>Pseudomonadati</taxon>
        <taxon>Bacteroidota</taxon>
        <taxon>Bacteroidia</taxon>
        <taxon>Bacteroidales</taxon>
        <taxon>Prevotellaceae</taxon>
        <taxon>Segatella</taxon>
    </lineage>
</organism>
<evidence type="ECO:0000313" key="2">
    <source>
        <dbReference type="Proteomes" id="UP000261187"/>
    </source>
</evidence>
<evidence type="ECO:0000313" key="1">
    <source>
        <dbReference type="EMBL" id="RGL63361.1"/>
    </source>
</evidence>
<comment type="caution">
    <text evidence="1">The sequence shown here is derived from an EMBL/GenBank/DDBJ whole genome shotgun (WGS) entry which is preliminary data.</text>
</comment>
<dbReference type="RefSeq" id="WP_117692509.1">
    <property type="nucleotide sequence ID" value="NZ_CP042464.1"/>
</dbReference>
<sequence>MKRKKILYLDQFAVSNMYNAVPTSLWGQLRSIIIEKVNNRILSCPMPLEHLYETLGRSNMGEDGNESIEYSKQIAQQHHFFSEIAKGTTFYGYEEIAATEIMMLLRQGNVKPIQSMYFHKAYYADIEILDIYANGHKFNKENHFYNQELFKDVNGLRENMKKAGQELSKPDKSLALDYLCKIQTRAYIEGLKELCRKGVVNVRGVQCGKINIPNKVDLLLKLLCDKRLDKRLAQKLICELETHGFEKIPSMNIRSSLNADMAVNGKSQTPNDVIDIDRAAIGLRISDYFFADNEKKLAIERCQLDKKYQTKIYSAKKDSVSSLITELSEL</sequence>
<dbReference type="EMBL" id="QSSA01000005">
    <property type="protein sequence ID" value="RGL63361.1"/>
    <property type="molecule type" value="Genomic_DNA"/>
</dbReference>